<dbReference type="CDD" id="cd03888">
    <property type="entry name" value="M20_PepV"/>
    <property type="match status" value="1"/>
</dbReference>
<dbReference type="PANTHER" id="PTHR43808">
    <property type="entry name" value="ACETYLORNITHINE DEACETYLASE"/>
    <property type="match status" value="1"/>
</dbReference>
<dbReference type="InterPro" id="IPR050072">
    <property type="entry name" value="Peptidase_M20A"/>
</dbReference>
<reference evidence="7" key="1">
    <citation type="submission" date="2020-12" db="EMBL/GenBank/DDBJ databases">
        <title>Clostridium thailandense sp. nov., a novel acetogenic bacterium isolated from peat land soil in Thailand.</title>
        <authorList>
            <person name="Chaikitkaew S."/>
            <person name="Birkeland N.K."/>
        </authorList>
    </citation>
    <scope>NUCLEOTIDE SEQUENCE</scope>
    <source>
        <strain evidence="7">PL3</strain>
    </source>
</reference>
<dbReference type="InterPro" id="IPR001261">
    <property type="entry name" value="ArgE/DapE_CS"/>
</dbReference>
<comment type="similarity">
    <text evidence="2">Belongs to the peptidase M20A family.</text>
</comment>
<dbReference type="Pfam" id="PF01546">
    <property type="entry name" value="Peptidase_M20"/>
    <property type="match status" value="1"/>
</dbReference>
<dbReference type="RefSeq" id="WP_218321251.1">
    <property type="nucleotide sequence ID" value="NZ_JAEEGC010000069.1"/>
</dbReference>
<dbReference type="PANTHER" id="PTHR43808:SF31">
    <property type="entry name" value="N-ACETYL-L-CITRULLINE DEACETYLASE"/>
    <property type="match status" value="1"/>
</dbReference>
<evidence type="ECO:0000256" key="5">
    <source>
        <dbReference type="ARBA" id="ARBA00022833"/>
    </source>
</evidence>
<keyword evidence="8" id="KW-1185">Reference proteome</keyword>
<evidence type="ECO:0000256" key="2">
    <source>
        <dbReference type="ARBA" id="ARBA00006247"/>
    </source>
</evidence>
<dbReference type="GO" id="GO:0006508">
    <property type="term" value="P:proteolysis"/>
    <property type="evidence" value="ECO:0007669"/>
    <property type="project" value="UniProtKB-KW"/>
</dbReference>
<comment type="caution">
    <text evidence="7">The sequence shown here is derived from an EMBL/GenBank/DDBJ whole genome shotgun (WGS) entry which is preliminary data.</text>
</comment>
<evidence type="ECO:0000256" key="3">
    <source>
        <dbReference type="ARBA" id="ARBA00022670"/>
    </source>
</evidence>
<evidence type="ECO:0000256" key="4">
    <source>
        <dbReference type="ARBA" id="ARBA00022801"/>
    </source>
</evidence>
<dbReference type="InterPro" id="IPR010964">
    <property type="entry name" value="M20A_pepV-rel"/>
</dbReference>
<evidence type="ECO:0000256" key="6">
    <source>
        <dbReference type="ARBA" id="ARBA00023049"/>
    </source>
</evidence>
<keyword evidence="3" id="KW-0645">Protease</keyword>
<dbReference type="NCBIfam" id="NF005591">
    <property type="entry name" value="PRK07318.1"/>
    <property type="match status" value="1"/>
</dbReference>
<dbReference type="GO" id="GO:0008237">
    <property type="term" value="F:metallopeptidase activity"/>
    <property type="evidence" value="ECO:0007669"/>
    <property type="project" value="UniProtKB-KW"/>
</dbReference>
<dbReference type="PROSITE" id="PS00759">
    <property type="entry name" value="ARGE_DAPE_CPG2_2"/>
    <property type="match status" value="1"/>
</dbReference>
<dbReference type="EMBL" id="JAEEGC010000069">
    <property type="protein sequence ID" value="MBV7274184.1"/>
    <property type="molecule type" value="Genomic_DNA"/>
</dbReference>
<keyword evidence="4" id="KW-0378">Hydrolase</keyword>
<dbReference type="GO" id="GO:0008270">
    <property type="term" value="F:zinc ion binding"/>
    <property type="evidence" value="ECO:0007669"/>
    <property type="project" value="InterPro"/>
</dbReference>
<name>A0A949U0T3_9CLOT</name>
<dbReference type="NCBIfam" id="TIGR01887">
    <property type="entry name" value="dipeptidaselike"/>
    <property type="match status" value="1"/>
</dbReference>
<dbReference type="GO" id="GO:0006526">
    <property type="term" value="P:L-arginine biosynthetic process"/>
    <property type="evidence" value="ECO:0007669"/>
    <property type="project" value="TreeGrafter"/>
</dbReference>
<evidence type="ECO:0000313" key="8">
    <source>
        <dbReference type="Proteomes" id="UP000694308"/>
    </source>
</evidence>
<dbReference type="AlphaFoldDB" id="A0A949U0T3"/>
<comment type="cofactor">
    <cofactor evidence="1">
        <name>Zn(2+)</name>
        <dbReference type="ChEBI" id="CHEBI:29105"/>
    </cofactor>
</comment>
<keyword evidence="5" id="KW-0862">Zinc</keyword>
<gene>
    <name evidence="7" type="primary">pepV</name>
    <name evidence="7" type="ORF">I6U48_14855</name>
</gene>
<evidence type="ECO:0000256" key="1">
    <source>
        <dbReference type="ARBA" id="ARBA00001947"/>
    </source>
</evidence>
<protein>
    <submittedName>
        <fullName evidence="7">Dipeptidase PepV</fullName>
    </submittedName>
</protein>
<organism evidence="7 8">
    <name type="scientific">Clostridium thailandense</name>
    <dbReference type="NCBI Taxonomy" id="2794346"/>
    <lineage>
        <taxon>Bacteria</taxon>
        <taxon>Bacillati</taxon>
        <taxon>Bacillota</taxon>
        <taxon>Clostridia</taxon>
        <taxon>Eubacteriales</taxon>
        <taxon>Clostridiaceae</taxon>
        <taxon>Clostridium</taxon>
    </lineage>
</organism>
<dbReference type="InterPro" id="IPR002933">
    <property type="entry name" value="Peptidase_M20"/>
</dbReference>
<sequence length="461" mass="51707">MELNKKIDLLQEELIEKTQELIKIRSIEGEEKPGMPFGEEVNDALIYTLELGKKLGFKTKNIDGYMGYLEYGEGDEMVGVLGHLDIVPEGDGWNFDPYGGEIHDGKIFGRGAIDDKGPIVSCIYGLYALKEIGFKPNKRIRILLGTNEETGSQEVGYYLKKEEAPTLGFTPDGFFPIIFAEKGLTVFSLVKNFNLLEKCPVVYIKGGNRENMVPDYCEVGIKIEDKQPIIEKVVSYSKANSINLSYEINDELLILKCVGFSAHGSMPELGQNAIMQSLIFLNYLNICDGEVGETIRFLVENIGLETNGKSFGVYLKDDASGELTFNVGTIRMSENSMLLGLNLRYPVTCTFEQMMNPLEEKIEKVGFKVENMDHQKPLYFPKDHKLIEILAKVYHEQTGEEAELLAIGGGTYAKEMPNTVAFGPVFPGKPDLCHQSNEYIEIQELMKMTKIYANVIKELSE</sequence>
<accession>A0A949U0T3</accession>
<evidence type="ECO:0000313" key="7">
    <source>
        <dbReference type="EMBL" id="MBV7274184.1"/>
    </source>
</evidence>
<dbReference type="Proteomes" id="UP000694308">
    <property type="component" value="Unassembled WGS sequence"/>
</dbReference>
<dbReference type="GO" id="GO:0008777">
    <property type="term" value="F:acetylornithine deacetylase activity"/>
    <property type="evidence" value="ECO:0007669"/>
    <property type="project" value="TreeGrafter"/>
</dbReference>
<proteinExistence type="inferred from homology"/>
<dbReference type="GO" id="GO:0016805">
    <property type="term" value="F:dipeptidase activity"/>
    <property type="evidence" value="ECO:0007669"/>
    <property type="project" value="InterPro"/>
</dbReference>
<keyword evidence="6" id="KW-0482">Metalloprotease</keyword>